<dbReference type="GO" id="GO:0005886">
    <property type="term" value="C:plasma membrane"/>
    <property type="evidence" value="ECO:0007669"/>
    <property type="project" value="UniProtKB-SubCell"/>
</dbReference>
<dbReference type="Proteomes" id="UP000280861">
    <property type="component" value="Unassembled WGS sequence"/>
</dbReference>
<accession>A0A3P5WBG0</accession>
<dbReference type="PANTHER" id="PTHR11795">
    <property type="entry name" value="BRANCHED-CHAIN AMINO ACID TRANSPORT SYSTEM PERMEASE PROTEIN LIVH"/>
    <property type="match status" value="1"/>
</dbReference>
<feature type="transmembrane region" description="Helical" evidence="9">
    <location>
        <begin position="194"/>
        <end position="215"/>
    </location>
</feature>
<evidence type="ECO:0000256" key="6">
    <source>
        <dbReference type="ARBA" id="ARBA00022989"/>
    </source>
</evidence>
<evidence type="ECO:0000256" key="5">
    <source>
        <dbReference type="ARBA" id="ARBA00022970"/>
    </source>
</evidence>
<name>A0A3P5WBG0_9MICC</name>
<dbReference type="OrthoDB" id="9807115at2"/>
<proteinExistence type="inferred from homology"/>
<evidence type="ECO:0000256" key="2">
    <source>
        <dbReference type="ARBA" id="ARBA00022448"/>
    </source>
</evidence>
<comment type="similarity">
    <text evidence="8">Belongs to the binding-protein-dependent transport system permease family. LivHM subfamily.</text>
</comment>
<dbReference type="Pfam" id="PF02653">
    <property type="entry name" value="BPD_transp_2"/>
    <property type="match status" value="1"/>
</dbReference>
<keyword evidence="11" id="KW-1185">Reference proteome</keyword>
<keyword evidence="5" id="KW-0029">Amino-acid transport</keyword>
<dbReference type="GO" id="GO:0006865">
    <property type="term" value="P:amino acid transport"/>
    <property type="evidence" value="ECO:0007669"/>
    <property type="project" value="UniProtKB-KW"/>
</dbReference>
<dbReference type="CDD" id="cd06582">
    <property type="entry name" value="TM_PBP1_LivH_like"/>
    <property type="match status" value="1"/>
</dbReference>
<dbReference type="RefSeq" id="WP_124090136.1">
    <property type="nucleotide sequence ID" value="NZ_CBCRYA010000005.1"/>
</dbReference>
<keyword evidence="2" id="KW-0813">Transport</keyword>
<feature type="transmembrane region" description="Helical" evidence="9">
    <location>
        <begin position="63"/>
        <end position="83"/>
    </location>
</feature>
<dbReference type="PANTHER" id="PTHR11795:SF445">
    <property type="entry name" value="AMINO ACID ABC TRANSPORTER PERMEASE PROTEIN"/>
    <property type="match status" value="1"/>
</dbReference>
<feature type="transmembrane region" description="Helical" evidence="9">
    <location>
        <begin position="143"/>
        <end position="164"/>
    </location>
</feature>
<dbReference type="AlphaFoldDB" id="A0A3P5WBG0"/>
<feature type="transmembrane region" description="Helical" evidence="9">
    <location>
        <begin position="271"/>
        <end position="288"/>
    </location>
</feature>
<organism evidence="10 11">
    <name type="scientific">Arthrobacter ulcerisalmonis</name>
    <dbReference type="NCBI Taxonomy" id="2483813"/>
    <lineage>
        <taxon>Bacteria</taxon>
        <taxon>Bacillati</taxon>
        <taxon>Actinomycetota</taxon>
        <taxon>Actinomycetes</taxon>
        <taxon>Micrococcales</taxon>
        <taxon>Micrococcaceae</taxon>
        <taxon>Arthrobacter</taxon>
    </lineage>
</organism>
<evidence type="ECO:0000256" key="4">
    <source>
        <dbReference type="ARBA" id="ARBA00022692"/>
    </source>
</evidence>
<feature type="transmembrane region" description="Helical" evidence="9">
    <location>
        <begin position="37"/>
        <end position="57"/>
    </location>
</feature>
<feature type="transmembrane region" description="Helical" evidence="9">
    <location>
        <begin position="6"/>
        <end position="25"/>
    </location>
</feature>
<dbReference type="InterPro" id="IPR052157">
    <property type="entry name" value="BCAA_transport_permease"/>
</dbReference>
<dbReference type="EMBL" id="UXAU01000009">
    <property type="protein sequence ID" value="VDC18541.1"/>
    <property type="molecule type" value="Genomic_DNA"/>
</dbReference>
<dbReference type="InterPro" id="IPR001851">
    <property type="entry name" value="ABC_transp_permease"/>
</dbReference>
<protein>
    <submittedName>
        <fullName evidence="10">High-affinity branched-chain amino acid transport system permease protein LivH</fullName>
    </submittedName>
</protein>
<feature type="transmembrane region" description="Helical" evidence="9">
    <location>
        <begin position="103"/>
        <end position="123"/>
    </location>
</feature>
<evidence type="ECO:0000313" key="10">
    <source>
        <dbReference type="EMBL" id="VDC18541.1"/>
    </source>
</evidence>
<evidence type="ECO:0000256" key="8">
    <source>
        <dbReference type="ARBA" id="ARBA00037998"/>
    </source>
</evidence>
<gene>
    <name evidence="10" type="primary">livH_2</name>
    <name evidence="10" type="ORF">PSET11_00369</name>
</gene>
<keyword evidence="4 9" id="KW-0812">Transmembrane</keyword>
<keyword evidence="6 9" id="KW-1133">Transmembrane helix</keyword>
<evidence type="ECO:0000313" key="11">
    <source>
        <dbReference type="Proteomes" id="UP000280861"/>
    </source>
</evidence>
<keyword evidence="3" id="KW-1003">Cell membrane</keyword>
<dbReference type="GO" id="GO:0022857">
    <property type="term" value="F:transmembrane transporter activity"/>
    <property type="evidence" value="ECO:0007669"/>
    <property type="project" value="InterPro"/>
</dbReference>
<evidence type="ECO:0000256" key="1">
    <source>
        <dbReference type="ARBA" id="ARBA00004651"/>
    </source>
</evidence>
<evidence type="ECO:0000256" key="7">
    <source>
        <dbReference type="ARBA" id="ARBA00023136"/>
    </source>
</evidence>
<comment type="subcellular location">
    <subcellularLocation>
        <location evidence="1">Cell membrane</location>
        <topology evidence="1">Multi-pass membrane protein</topology>
    </subcellularLocation>
</comment>
<reference evidence="10 11" key="1">
    <citation type="submission" date="2018-11" db="EMBL/GenBank/DDBJ databases">
        <authorList>
            <person name="Criscuolo A."/>
        </authorList>
    </citation>
    <scope>NUCLEOTIDE SEQUENCE [LARGE SCALE GENOMIC DNA]</scope>
    <source>
        <strain evidence="10">AT11b</strain>
    </source>
</reference>
<sequence length="294" mass="30534">MQTLIQVLVSGILVGGLYGVISSGLSLSFGISKIANFAHADFITIGMFLSLVSITALGSWGLLLIPVVSLVVGLLGVLVYTLLLRRSHTNAATEDEAHLPQIVITAAVGIFIQSVLLALFTSTDRSISTLLDGTWSVFNVSVSKAQSVAFLVALASFGILSFVVNKTEFGRGLRAIVDDGEAAVMVGVNRARSLSVSMGIGIGLAGLAGGLLATYQTINPTSGFNYLALAFVVIVLGGLGSIKGAFIAGIGVGIVQQATGTYIALDVQNQAIWILFLVVLLLRPNGLFGKRVVV</sequence>
<keyword evidence="7 9" id="KW-0472">Membrane</keyword>
<evidence type="ECO:0000256" key="9">
    <source>
        <dbReference type="SAM" id="Phobius"/>
    </source>
</evidence>
<evidence type="ECO:0000256" key="3">
    <source>
        <dbReference type="ARBA" id="ARBA00022475"/>
    </source>
</evidence>